<proteinExistence type="predicted"/>
<protein>
    <recommendedName>
        <fullName evidence="1">Ysc84 actin-binding domain-containing protein</fullName>
    </recommendedName>
</protein>
<name>A0A1V1P9P4_9BACT</name>
<dbReference type="PANTHER" id="PTHR15629:SF2">
    <property type="entry name" value="SH3 DOMAIN-CONTAINING YSC84-LIKE PROTEIN 1"/>
    <property type="match status" value="1"/>
</dbReference>
<evidence type="ECO:0000313" key="3">
    <source>
        <dbReference type="Proteomes" id="UP000189670"/>
    </source>
</evidence>
<dbReference type="EMBL" id="ATBP01000255">
    <property type="protein sequence ID" value="ETR71540.1"/>
    <property type="molecule type" value="Genomic_DNA"/>
</dbReference>
<feature type="domain" description="Ysc84 actin-binding" evidence="1">
    <location>
        <begin position="116"/>
        <end position="237"/>
    </location>
</feature>
<dbReference type="AlphaFoldDB" id="A0A1V1P9P4"/>
<dbReference type="GO" id="GO:0035091">
    <property type="term" value="F:phosphatidylinositol binding"/>
    <property type="evidence" value="ECO:0007669"/>
    <property type="project" value="TreeGrafter"/>
</dbReference>
<comment type="caution">
    <text evidence="2">The sequence shown here is derived from an EMBL/GenBank/DDBJ whole genome shotgun (WGS) entry which is preliminary data.</text>
</comment>
<dbReference type="Pfam" id="PF04366">
    <property type="entry name" value="Ysc84"/>
    <property type="match status" value="1"/>
</dbReference>
<gene>
    <name evidence="2" type="ORF">OMM_02411</name>
</gene>
<dbReference type="PANTHER" id="PTHR15629">
    <property type="entry name" value="SH3YL1 PROTEIN"/>
    <property type="match status" value="1"/>
</dbReference>
<evidence type="ECO:0000259" key="1">
    <source>
        <dbReference type="Pfam" id="PF04366"/>
    </source>
</evidence>
<reference evidence="3" key="1">
    <citation type="submission" date="2012-11" db="EMBL/GenBank/DDBJ databases">
        <authorList>
            <person name="Lucero-Rivera Y.E."/>
            <person name="Tovar-Ramirez D."/>
        </authorList>
    </citation>
    <scope>NUCLEOTIDE SEQUENCE [LARGE SCALE GENOMIC DNA]</scope>
    <source>
        <strain evidence="3">Araruama</strain>
    </source>
</reference>
<dbReference type="InterPro" id="IPR051702">
    <property type="entry name" value="SH3_domain_YSC84-like"/>
</dbReference>
<sequence>MLNSLKESYWRFFMKLRIMKCLLILPVLFFGLTTYSWAETKEERKIANAIEVLNDLSAIPEQGIPPALLGHAYGIAIIPSVLKVGFMAGGRYGKGVLLVKTKSNRWSNPSFIYIAGASFGFQAGAQSTDIVLVFKSQKSIDSITSGKITLGGDISVAAGPVGRLAGAGTDIMLKAEIYSYSRNRGFFAGLSLEGAMLNIDKSSNVNFYKKPYVSAMEIFTNPNLVTPVIASKLRQCLITYTRR</sequence>
<dbReference type="InterPro" id="IPR007461">
    <property type="entry name" value="Ysc84_actin-binding"/>
</dbReference>
<dbReference type="Proteomes" id="UP000189670">
    <property type="component" value="Unassembled WGS sequence"/>
</dbReference>
<organism evidence="2 3">
    <name type="scientific">Candidatus Magnetoglobus multicellularis str. Araruama</name>
    <dbReference type="NCBI Taxonomy" id="890399"/>
    <lineage>
        <taxon>Bacteria</taxon>
        <taxon>Pseudomonadati</taxon>
        <taxon>Thermodesulfobacteriota</taxon>
        <taxon>Desulfobacteria</taxon>
        <taxon>Desulfobacterales</taxon>
        <taxon>Desulfobacteraceae</taxon>
        <taxon>Candidatus Magnetoglobus</taxon>
    </lineage>
</organism>
<accession>A0A1V1P9P4</accession>
<evidence type="ECO:0000313" key="2">
    <source>
        <dbReference type="EMBL" id="ETR71540.1"/>
    </source>
</evidence>
<dbReference type="CDD" id="cd11524">
    <property type="entry name" value="SYLF"/>
    <property type="match status" value="1"/>
</dbReference>